<keyword evidence="3" id="KW-0732">Signal</keyword>
<dbReference type="GO" id="GO:0030001">
    <property type="term" value="P:metal ion transport"/>
    <property type="evidence" value="ECO:0007669"/>
    <property type="project" value="InterPro"/>
</dbReference>
<protein>
    <submittedName>
        <fullName evidence="4">ABC-type metal ion transport system, surface component</fullName>
    </submittedName>
</protein>
<gene>
    <name evidence="4" type="ORF">NOCA2150010</name>
</gene>
<dbReference type="PROSITE" id="PS51257">
    <property type="entry name" value="PROKAR_LIPOPROTEIN"/>
    <property type="match status" value="1"/>
</dbReference>
<proteinExistence type="inferred from homology"/>
<dbReference type="SUPFAM" id="SSF53807">
    <property type="entry name" value="Helical backbone' metal receptor"/>
    <property type="match status" value="1"/>
</dbReference>
<comment type="similarity">
    <text evidence="1">Belongs to the bacterial solute-binding protein 9 family.</text>
</comment>
<dbReference type="PANTHER" id="PTHR42953">
    <property type="entry name" value="HIGH-AFFINITY ZINC UPTAKE SYSTEM PROTEIN ZNUA-RELATED"/>
    <property type="match status" value="1"/>
</dbReference>
<dbReference type="EMBL" id="CZKA01000007">
    <property type="protein sequence ID" value="CUR54268.1"/>
    <property type="molecule type" value="Genomic_DNA"/>
</dbReference>
<accession>A0A2P2BWZ6</accession>
<dbReference type="InterPro" id="IPR006127">
    <property type="entry name" value="ZnuA-like"/>
</dbReference>
<dbReference type="GO" id="GO:0046872">
    <property type="term" value="F:metal ion binding"/>
    <property type="evidence" value="ECO:0007669"/>
    <property type="project" value="InterPro"/>
</dbReference>
<keyword evidence="2" id="KW-0813">Transport</keyword>
<dbReference type="InterPro" id="IPR050492">
    <property type="entry name" value="Bact_metal-bind_prot9"/>
</dbReference>
<reference evidence="4" key="1">
    <citation type="submission" date="2015-08" db="EMBL/GenBank/DDBJ databases">
        <authorList>
            <person name="Babu N.S."/>
            <person name="Beckwith C.J."/>
            <person name="Beseler K.G."/>
            <person name="Brison A."/>
            <person name="Carone J.V."/>
            <person name="Caskin T.P."/>
            <person name="Diamond M."/>
            <person name="Durham M.E."/>
            <person name="Foxe J.M."/>
            <person name="Go M."/>
            <person name="Henderson B.A."/>
            <person name="Jones I.B."/>
            <person name="McGettigan J.A."/>
            <person name="Micheletti S.J."/>
            <person name="Nasrallah M.E."/>
            <person name="Ortiz D."/>
            <person name="Piller C.R."/>
            <person name="Privatt S.R."/>
            <person name="Schneider S.L."/>
            <person name="Sharp S."/>
            <person name="Smith T.C."/>
            <person name="Stanton J.D."/>
            <person name="Ullery H.E."/>
            <person name="Wilson R.J."/>
            <person name="Serrano M.G."/>
            <person name="Buck G."/>
            <person name="Lee V."/>
            <person name="Wang Y."/>
            <person name="Carvalho R."/>
            <person name="Voegtly L."/>
            <person name="Shi R."/>
            <person name="Duckworth R."/>
            <person name="Johnson A."/>
            <person name="Loviza R."/>
            <person name="Walstead R."/>
            <person name="Shah Z."/>
            <person name="Kiflezghi M."/>
            <person name="Wade K."/>
            <person name="Ball S.L."/>
            <person name="Bradley K.W."/>
            <person name="Asai D.J."/>
            <person name="Bowman C.A."/>
            <person name="Russell D.A."/>
            <person name="Pope W.H."/>
            <person name="Jacobs-Sera D."/>
            <person name="Hendrix R.W."/>
            <person name="Hatfull G.F."/>
        </authorList>
    </citation>
    <scope>NUCLEOTIDE SEQUENCE</scope>
</reference>
<dbReference type="PANTHER" id="PTHR42953:SF3">
    <property type="entry name" value="HIGH-AFFINITY ZINC UPTAKE SYSTEM PROTEIN ZNUA"/>
    <property type="match status" value="1"/>
</dbReference>
<evidence type="ECO:0000256" key="2">
    <source>
        <dbReference type="ARBA" id="ARBA00022448"/>
    </source>
</evidence>
<name>A0A2P2BWZ6_9ZZZZ</name>
<dbReference type="AlphaFoldDB" id="A0A2P2BWZ6"/>
<evidence type="ECO:0000256" key="3">
    <source>
        <dbReference type="ARBA" id="ARBA00022729"/>
    </source>
</evidence>
<sequence>MKLRPVPPRGRRRRAVALMAAGCLVGAGAVSGCSAQADDGDRTIAAAFYPLAYVAQRVAGDLADVENLTKPGGEPHDLELNFKEVAEVSRADLVIHEVGFQPAVDEAVDQNATGTVLDVSTVADLQPFGHDGHDHADESGLDPHFWQDPLRLAAVGDAVAEDLAQVDPDHADDYRANAADLRTDLEELDTAYADGLSGCARSTIVVSHDAFGYLAKYGLELEPIAGLSPGAEPTAADLARLQSLITADGITTVFSETLASPKMSETLADDLGISTAVLDPIEGLSDATSGEDYLSIMRSNLRALQKANAC</sequence>
<organism evidence="4">
    <name type="scientific">metagenome</name>
    <dbReference type="NCBI Taxonomy" id="256318"/>
    <lineage>
        <taxon>unclassified sequences</taxon>
        <taxon>metagenomes</taxon>
    </lineage>
</organism>
<dbReference type="Gene3D" id="3.40.50.1980">
    <property type="entry name" value="Nitrogenase molybdenum iron protein domain"/>
    <property type="match status" value="2"/>
</dbReference>
<dbReference type="Pfam" id="PF01297">
    <property type="entry name" value="ZnuA"/>
    <property type="match status" value="1"/>
</dbReference>
<evidence type="ECO:0000256" key="1">
    <source>
        <dbReference type="ARBA" id="ARBA00011028"/>
    </source>
</evidence>
<evidence type="ECO:0000313" key="4">
    <source>
        <dbReference type="EMBL" id="CUR54268.1"/>
    </source>
</evidence>